<comment type="caution">
    <text evidence="2">The sequence shown here is derived from an EMBL/GenBank/DDBJ whole genome shotgun (WGS) entry which is preliminary data.</text>
</comment>
<dbReference type="Proteomes" id="UP001165190">
    <property type="component" value="Unassembled WGS sequence"/>
</dbReference>
<dbReference type="InterPro" id="IPR000477">
    <property type="entry name" value="RT_dom"/>
</dbReference>
<accession>A0A9W7HDB3</accession>
<sequence>MEDFRPISLVSNLYKILARVLSRRLSSCIKEVVDINLFAFTPGKQIADCALIANEVVDDLIRKKKQAIIFKANFSKAFDTVDWNFLDLSLEATGFGARWRK</sequence>
<organism evidence="2 3">
    <name type="scientific">Hibiscus trionum</name>
    <name type="common">Flower of an hour</name>
    <dbReference type="NCBI Taxonomy" id="183268"/>
    <lineage>
        <taxon>Eukaryota</taxon>
        <taxon>Viridiplantae</taxon>
        <taxon>Streptophyta</taxon>
        <taxon>Embryophyta</taxon>
        <taxon>Tracheophyta</taxon>
        <taxon>Spermatophyta</taxon>
        <taxon>Magnoliopsida</taxon>
        <taxon>eudicotyledons</taxon>
        <taxon>Gunneridae</taxon>
        <taxon>Pentapetalae</taxon>
        <taxon>rosids</taxon>
        <taxon>malvids</taxon>
        <taxon>Malvales</taxon>
        <taxon>Malvaceae</taxon>
        <taxon>Malvoideae</taxon>
        <taxon>Hibiscus</taxon>
    </lineage>
</organism>
<dbReference type="Pfam" id="PF00078">
    <property type="entry name" value="RVT_1"/>
    <property type="match status" value="1"/>
</dbReference>
<reference evidence="2" key="1">
    <citation type="submission" date="2023-05" db="EMBL/GenBank/DDBJ databases">
        <title>Genome and transcriptome analyses reveal genes involved in the formation of fine ridges on petal epidermal cells in Hibiscus trionum.</title>
        <authorList>
            <person name="Koshimizu S."/>
            <person name="Masuda S."/>
            <person name="Ishii T."/>
            <person name="Shirasu K."/>
            <person name="Hoshino A."/>
            <person name="Arita M."/>
        </authorList>
    </citation>
    <scope>NUCLEOTIDE SEQUENCE</scope>
    <source>
        <strain evidence="2">Hamamatsu line</strain>
    </source>
</reference>
<dbReference type="AlphaFoldDB" id="A0A9W7HDB3"/>
<proteinExistence type="predicted"/>
<name>A0A9W7HDB3_HIBTR</name>
<dbReference type="PANTHER" id="PTHR19446">
    <property type="entry name" value="REVERSE TRANSCRIPTASES"/>
    <property type="match status" value="1"/>
</dbReference>
<evidence type="ECO:0000259" key="1">
    <source>
        <dbReference type="Pfam" id="PF00078"/>
    </source>
</evidence>
<evidence type="ECO:0000313" key="2">
    <source>
        <dbReference type="EMBL" id="GMI75382.1"/>
    </source>
</evidence>
<protein>
    <recommendedName>
        <fullName evidence="1">Reverse transcriptase domain-containing protein</fullName>
    </recommendedName>
</protein>
<gene>
    <name evidence="2" type="ORF">HRI_001207500</name>
</gene>
<keyword evidence="3" id="KW-1185">Reference proteome</keyword>
<evidence type="ECO:0000313" key="3">
    <source>
        <dbReference type="Proteomes" id="UP001165190"/>
    </source>
</evidence>
<dbReference type="EMBL" id="BSYR01000011">
    <property type="protein sequence ID" value="GMI75382.1"/>
    <property type="molecule type" value="Genomic_DNA"/>
</dbReference>
<dbReference type="OrthoDB" id="1303668at2759"/>
<feature type="domain" description="Reverse transcriptase" evidence="1">
    <location>
        <begin position="2"/>
        <end position="96"/>
    </location>
</feature>